<reference evidence="1 2" key="1">
    <citation type="submission" date="2019-09" db="EMBL/GenBank/DDBJ databases">
        <title>Taxonomic organization of the family Brucellaceae based on a phylogenomic approach.</title>
        <authorList>
            <person name="Leclercq S."/>
            <person name="Cloeckaert A."/>
            <person name="Zygmunt M.S."/>
        </authorList>
    </citation>
    <scope>NUCLEOTIDE SEQUENCE [LARGE SCALE GENOMIC DNA]</scope>
    <source>
        <strain evidence="1 2">CCUG 34461</strain>
    </source>
</reference>
<name>A0A6I0DMC1_BRUAN</name>
<protein>
    <submittedName>
        <fullName evidence="1">Uncharacterized protein</fullName>
    </submittedName>
</protein>
<evidence type="ECO:0000313" key="1">
    <source>
        <dbReference type="EMBL" id="KAB2792963.1"/>
    </source>
</evidence>
<evidence type="ECO:0000313" key="2">
    <source>
        <dbReference type="Proteomes" id="UP000441102"/>
    </source>
</evidence>
<dbReference type="RefSeq" id="WP_151576896.1">
    <property type="nucleotide sequence ID" value="NZ_WBWX01000010.1"/>
</dbReference>
<dbReference type="EMBL" id="WBWX01000010">
    <property type="protein sequence ID" value="KAB2792963.1"/>
    <property type="molecule type" value="Genomic_DNA"/>
</dbReference>
<comment type="caution">
    <text evidence="1">The sequence shown here is derived from an EMBL/GenBank/DDBJ whole genome shotgun (WGS) entry which is preliminary data.</text>
</comment>
<organism evidence="1 2">
    <name type="scientific">Brucella anthropi</name>
    <name type="common">Ochrobactrum anthropi</name>
    <dbReference type="NCBI Taxonomy" id="529"/>
    <lineage>
        <taxon>Bacteria</taxon>
        <taxon>Pseudomonadati</taxon>
        <taxon>Pseudomonadota</taxon>
        <taxon>Alphaproteobacteria</taxon>
        <taxon>Hyphomicrobiales</taxon>
        <taxon>Brucellaceae</taxon>
        <taxon>Brucella/Ochrobactrum group</taxon>
        <taxon>Brucella</taxon>
    </lineage>
</organism>
<dbReference type="Proteomes" id="UP000441102">
    <property type="component" value="Unassembled WGS sequence"/>
</dbReference>
<dbReference type="AlphaFoldDB" id="A0A6I0DMC1"/>
<accession>A0A6I0DMC1</accession>
<proteinExistence type="predicted"/>
<sequence length="140" mass="16109">MPELRTDNFKLELCIIEYETERFPSFKARVNMGFFYPLGFLEYESAKVWFSTDDWDDFFAAIQSEESICEVSDLSSDVKIKFSREGLKNRVQISLRRSIVGIGEGELNLDLVEGGEIQESLLKFAGAVRRQYQNPQSACE</sequence>
<gene>
    <name evidence="1" type="ORF">F9L06_20860</name>
</gene>